<proteinExistence type="predicted"/>
<dbReference type="OrthoDB" id="758145at2"/>
<dbReference type="AlphaFoldDB" id="A0A366KZK5"/>
<sequence length="190" mass="22193">MQELENSIRDYFMVSPEDCKTIAGLFKSETIKKNAFWCQTGRPCDKMSFVQDGIFRLYADHPSGREITQWIAVNGSFLTDVSAFMLKSTCTFNIRALTTCKIFTIDRKHYETLGNLVPKWSEIEKLFISRCFVTMEKRVFDLISLSAEERYKQLFSYNRELFNQVPLQYLASMLGMTPETLSRIRRKLIS</sequence>
<name>A0A366KZK5_9SPHI</name>
<dbReference type="CDD" id="cd00038">
    <property type="entry name" value="CAP_ED"/>
    <property type="match status" value="1"/>
</dbReference>
<evidence type="ECO:0000313" key="3">
    <source>
        <dbReference type="Proteomes" id="UP000252081"/>
    </source>
</evidence>
<dbReference type="Pfam" id="PF00027">
    <property type="entry name" value="cNMP_binding"/>
    <property type="match status" value="1"/>
</dbReference>
<accession>A0A366KZK5</accession>
<evidence type="ECO:0000259" key="1">
    <source>
        <dbReference type="PROSITE" id="PS50042"/>
    </source>
</evidence>
<organism evidence="2 3">
    <name type="scientific">Pedobacter miscanthi</name>
    <dbReference type="NCBI Taxonomy" id="2259170"/>
    <lineage>
        <taxon>Bacteria</taxon>
        <taxon>Pseudomonadati</taxon>
        <taxon>Bacteroidota</taxon>
        <taxon>Sphingobacteriia</taxon>
        <taxon>Sphingobacteriales</taxon>
        <taxon>Sphingobacteriaceae</taxon>
        <taxon>Pedobacter</taxon>
    </lineage>
</organism>
<gene>
    <name evidence="2" type="ORF">DRW42_12845</name>
</gene>
<dbReference type="SUPFAM" id="SSF51206">
    <property type="entry name" value="cAMP-binding domain-like"/>
    <property type="match status" value="1"/>
</dbReference>
<protein>
    <submittedName>
        <fullName evidence="2">Cyclic nucleotide-binding protein</fullName>
    </submittedName>
</protein>
<dbReference type="PROSITE" id="PS50042">
    <property type="entry name" value="CNMP_BINDING_3"/>
    <property type="match status" value="1"/>
</dbReference>
<dbReference type="Proteomes" id="UP000252081">
    <property type="component" value="Unassembled WGS sequence"/>
</dbReference>
<keyword evidence="3" id="KW-1185">Reference proteome</keyword>
<reference evidence="2 3" key="1">
    <citation type="submission" date="2018-07" db="EMBL/GenBank/DDBJ databases">
        <title>A draft genome of a endophytic bacteria, a new species of Pedobacter.</title>
        <authorList>
            <person name="Zhang Z.D."/>
            <person name="Chen Z.J."/>
        </authorList>
    </citation>
    <scope>NUCLEOTIDE SEQUENCE [LARGE SCALE GENOMIC DNA]</scope>
    <source>
        <strain evidence="2 3">RS10</strain>
    </source>
</reference>
<dbReference type="Gene3D" id="2.60.120.10">
    <property type="entry name" value="Jelly Rolls"/>
    <property type="match status" value="1"/>
</dbReference>
<dbReference type="InterPro" id="IPR014710">
    <property type="entry name" value="RmlC-like_jellyroll"/>
</dbReference>
<feature type="domain" description="Cyclic nucleotide-binding" evidence="1">
    <location>
        <begin position="41"/>
        <end position="113"/>
    </location>
</feature>
<evidence type="ECO:0000313" key="2">
    <source>
        <dbReference type="EMBL" id="RBQ06669.1"/>
    </source>
</evidence>
<dbReference type="InterPro" id="IPR000595">
    <property type="entry name" value="cNMP-bd_dom"/>
</dbReference>
<dbReference type="InterPro" id="IPR018490">
    <property type="entry name" value="cNMP-bd_dom_sf"/>
</dbReference>
<dbReference type="RefSeq" id="WP_113949232.1">
    <property type="nucleotide sequence ID" value="NZ_QNQU01000010.1"/>
</dbReference>
<comment type="caution">
    <text evidence="2">The sequence shown here is derived from an EMBL/GenBank/DDBJ whole genome shotgun (WGS) entry which is preliminary data.</text>
</comment>
<dbReference type="EMBL" id="QNQU01000010">
    <property type="protein sequence ID" value="RBQ06669.1"/>
    <property type="molecule type" value="Genomic_DNA"/>
</dbReference>